<name>A0A1V0SLL6_9VIRU</name>
<feature type="domain" description="Bacteriophage T5 Orf172 DNA-binding" evidence="1">
    <location>
        <begin position="59"/>
        <end position="144"/>
    </location>
</feature>
<dbReference type="InterPro" id="IPR018306">
    <property type="entry name" value="Phage_T5_Orf172_DNA-bd"/>
</dbReference>
<dbReference type="EMBL" id="KY684117">
    <property type="protein sequence ID" value="ARF12627.1"/>
    <property type="molecule type" value="Genomic_DNA"/>
</dbReference>
<evidence type="ECO:0000259" key="1">
    <source>
        <dbReference type="Pfam" id="PF10544"/>
    </source>
</evidence>
<accession>A0A1V0SLL6</accession>
<dbReference type="Pfam" id="PF10544">
    <property type="entry name" value="T5orf172"/>
    <property type="match status" value="1"/>
</dbReference>
<proteinExistence type="predicted"/>
<evidence type="ECO:0000313" key="2">
    <source>
        <dbReference type="EMBL" id="ARF12627.1"/>
    </source>
</evidence>
<gene>
    <name evidence="2" type="ORF">Klosneuvirus_10_6</name>
</gene>
<sequence>MDNLHNIQTNICNHINSKKYSVVLNGLIYVLIYDCKINTINQLFDILLVHLLEQTNEQGYLYCLYNEMFNYYGPNVYKIGCTVDYDKRKNSYVTPYIKRSEYKYISSVIKYHELAEQILFNEMEVYRITHNREFFNCELSIIINKINYVTHKMINNNILQLCKDYKITNPLITTFIKNFNEYISYNSNNLNLLNIHVNTVSHFNTKINETINKNDIVPLRIYNYSKLLNHIDSKSDKNELLQKIIQQNNSSIIYNEKYDSKTTEIINNILDKLGFSLFDMNKIIKSVIFYDNYKKYCLQYIKNNYNVIKKIFNKTTKLDFDLTGSFLTKFLNSLLNYYNLRILCISKSVRNKNKVEKISSFKIILMHEIF</sequence>
<organism evidence="2">
    <name type="scientific">Klosneuvirus KNV1</name>
    <dbReference type="NCBI Taxonomy" id="1977640"/>
    <lineage>
        <taxon>Viruses</taxon>
        <taxon>Varidnaviria</taxon>
        <taxon>Bamfordvirae</taxon>
        <taxon>Nucleocytoviricota</taxon>
        <taxon>Megaviricetes</taxon>
        <taxon>Imitervirales</taxon>
        <taxon>Mimiviridae</taxon>
        <taxon>Klosneuvirinae</taxon>
        <taxon>Klosneuvirus</taxon>
    </lineage>
</organism>
<reference evidence="2" key="1">
    <citation type="journal article" date="2017" name="Science">
        <title>Giant viruses with an expanded complement of translation system components.</title>
        <authorList>
            <person name="Schulz F."/>
            <person name="Yutin N."/>
            <person name="Ivanova N.N."/>
            <person name="Ortega D.R."/>
            <person name="Lee T.K."/>
            <person name="Vierheilig J."/>
            <person name="Daims H."/>
            <person name="Horn M."/>
            <person name="Wagner M."/>
            <person name="Jensen G.J."/>
            <person name="Kyrpides N.C."/>
            <person name="Koonin E.V."/>
            <person name="Woyke T."/>
        </authorList>
    </citation>
    <scope>NUCLEOTIDE SEQUENCE</scope>
    <source>
        <strain evidence="2">KNV1</strain>
    </source>
</reference>
<protein>
    <recommendedName>
        <fullName evidence="1">Bacteriophage T5 Orf172 DNA-binding domain-containing protein</fullName>
    </recommendedName>
</protein>